<evidence type="ECO:0000313" key="2">
    <source>
        <dbReference type="EMBL" id="ASU82182.1"/>
    </source>
</evidence>
<evidence type="ECO:0000313" key="3">
    <source>
        <dbReference type="Proteomes" id="UP000215005"/>
    </source>
</evidence>
<evidence type="ECO:0000256" key="1">
    <source>
        <dbReference type="SAM" id="Phobius"/>
    </source>
</evidence>
<keyword evidence="1" id="KW-1133">Transmembrane helix</keyword>
<proteinExistence type="predicted"/>
<feature type="transmembrane region" description="Helical" evidence="1">
    <location>
        <begin position="46"/>
        <end position="62"/>
    </location>
</feature>
<organism evidence="2 3">
    <name type="scientific">Nocardiopsis gilva YIM 90087</name>
    <dbReference type="NCBI Taxonomy" id="1235441"/>
    <lineage>
        <taxon>Bacteria</taxon>
        <taxon>Bacillati</taxon>
        <taxon>Actinomycetota</taxon>
        <taxon>Actinomycetes</taxon>
        <taxon>Streptosporangiales</taxon>
        <taxon>Nocardiopsidaceae</taxon>
        <taxon>Nocardiopsis</taxon>
    </lineage>
</organism>
<dbReference type="AlphaFoldDB" id="A0A223S208"/>
<dbReference type="Pfam" id="PF10724">
    <property type="entry name" value="DUF2516"/>
    <property type="match status" value="1"/>
</dbReference>
<accession>A0A223S208</accession>
<keyword evidence="1" id="KW-0472">Membrane</keyword>
<keyword evidence="3" id="KW-1185">Reference proteome</keyword>
<dbReference type="EMBL" id="CP022753">
    <property type="protein sequence ID" value="ASU82182.1"/>
    <property type="molecule type" value="Genomic_DNA"/>
</dbReference>
<dbReference type="Proteomes" id="UP000215005">
    <property type="component" value="Chromosome"/>
</dbReference>
<sequence>MLGSSIVFVWQIIYIAIFVTTLYAFIEALRVPAQAYPAMDKQTKGLWVGILGVGLFVSLSAALTSYGFFTFLALVASLIFLLDVRPAVRGIGRNDGPYGPW</sequence>
<dbReference type="RefSeq" id="WP_017621246.1">
    <property type="nucleotide sequence ID" value="NZ_ANBG01000402.1"/>
</dbReference>
<dbReference type="InterPro" id="IPR019662">
    <property type="entry name" value="DUF2516"/>
</dbReference>
<protein>
    <submittedName>
        <fullName evidence="2">DUF2516 domain-containing protein</fullName>
    </submittedName>
</protein>
<keyword evidence="1" id="KW-0812">Transmembrane</keyword>
<name>A0A223S208_9ACTN</name>
<gene>
    <name evidence="2" type="ORF">CDO52_04735</name>
</gene>
<feature type="transmembrane region" description="Helical" evidence="1">
    <location>
        <begin position="6"/>
        <end position="26"/>
    </location>
</feature>
<dbReference type="KEGG" id="ngv:CDO52_04735"/>
<reference evidence="2 3" key="1">
    <citation type="submission" date="2017-08" db="EMBL/GenBank/DDBJ databases">
        <title>The complete genome sequence of Nocardiopsis gilva YIM 90087.</title>
        <authorList>
            <person name="Yin M."/>
            <person name="Tang S."/>
        </authorList>
    </citation>
    <scope>NUCLEOTIDE SEQUENCE [LARGE SCALE GENOMIC DNA]</scope>
    <source>
        <strain evidence="2 3">YIM 90087</strain>
    </source>
</reference>